<keyword evidence="2" id="KW-1185">Reference proteome</keyword>
<dbReference type="EMBL" id="CM043794">
    <property type="protein sequence ID" value="KAI4819565.1"/>
    <property type="molecule type" value="Genomic_DNA"/>
</dbReference>
<accession>A0ACB9X1B9</accession>
<comment type="caution">
    <text evidence="1">The sequence shown here is derived from an EMBL/GenBank/DDBJ whole genome shotgun (WGS) entry which is preliminary data.</text>
</comment>
<evidence type="ECO:0000313" key="2">
    <source>
        <dbReference type="Proteomes" id="UP001057452"/>
    </source>
</evidence>
<sequence length="186" mass="21675">MSEMRQGGDCLLDSFFQLQTKLDNKEACQKSSRDRHRIIRVLHEAIIEYTMYPTNTEYVQVVQALIMKYPFLKDLERNGYVPAVIGEDASSIERHVHVLQMQYEKMNPDTSVVKDRMQLTFSWHRKEIADGMTVEDVLKKYPFLRTPSGLCDEVDRIQPSAVNLCRRWKEGFTGIVPKVVKLENPH</sequence>
<evidence type="ECO:0000313" key="1">
    <source>
        <dbReference type="EMBL" id="KAI4819565.1"/>
    </source>
</evidence>
<gene>
    <name evidence="1" type="ORF">KUCAC02_004807</name>
</gene>
<name>A0ACB9X1B9_CHAAC</name>
<reference evidence="1" key="1">
    <citation type="submission" date="2022-05" db="EMBL/GenBank/DDBJ databases">
        <title>Chromosome-level genome of Chaenocephalus aceratus.</title>
        <authorList>
            <person name="Park H."/>
        </authorList>
    </citation>
    <scope>NUCLEOTIDE SEQUENCE</scope>
    <source>
        <strain evidence="1">KU_202001</strain>
    </source>
</reference>
<dbReference type="Proteomes" id="UP001057452">
    <property type="component" value="Chromosome 10"/>
</dbReference>
<organism evidence="1 2">
    <name type="scientific">Chaenocephalus aceratus</name>
    <name type="common">Blackfin icefish</name>
    <name type="synonym">Chaenichthys aceratus</name>
    <dbReference type="NCBI Taxonomy" id="36190"/>
    <lineage>
        <taxon>Eukaryota</taxon>
        <taxon>Metazoa</taxon>
        <taxon>Chordata</taxon>
        <taxon>Craniata</taxon>
        <taxon>Vertebrata</taxon>
        <taxon>Euteleostomi</taxon>
        <taxon>Actinopterygii</taxon>
        <taxon>Neopterygii</taxon>
        <taxon>Teleostei</taxon>
        <taxon>Neoteleostei</taxon>
        <taxon>Acanthomorphata</taxon>
        <taxon>Eupercaria</taxon>
        <taxon>Perciformes</taxon>
        <taxon>Notothenioidei</taxon>
        <taxon>Channichthyidae</taxon>
        <taxon>Chaenocephalus</taxon>
    </lineage>
</organism>
<proteinExistence type="predicted"/>
<protein>
    <submittedName>
        <fullName evidence="1">Uncharacterized protein</fullName>
    </submittedName>
</protein>